<evidence type="ECO:0000313" key="1">
    <source>
        <dbReference type="EMBL" id="EME62759.1"/>
    </source>
</evidence>
<dbReference type="PATRIC" id="fig|1284240.4.peg.1536"/>
<comment type="caution">
    <text evidence="1">The sequence shown here is derived from an EMBL/GenBank/DDBJ whole genome shotgun (WGS) entry which is preliminary data.</text>
</comment>
<organism evidence="1 2">
    <name type="scientific">Amycolatopsis decaplanina DSM 44594</name>
    <dbReference type="NCBI Taxonomy" id="1284240"/>
    <lineage>
        <taxon>Bacteria</taxon>
        <taxon>Bacillati</taxon>
        <taxon>Actinomycetota</taxon>
        <taxon>Actinomycetes</taxon>
        <taxon>Pseudonocardiales</taxon>
        <taxon>Pseudonocardiaceae</taxon>
        <taxon>Amycolatopsis</taxon>
    </lineage>
</organism>
<dbReference type="RefSeq" id="WP_007029443.1">
    <property type="nucleotide sequence ID" value="NZ_AOHO01000037.1"/>
</dbReference>
<dbReference type="EMBL" id="AOHO01000037">
    <property type="protein sequence ID" value="EME62759.1"/>
    <property type="molecule type" value="Genomic_DNA"/>
</dbReference>
<accession>M2ZQY7</accession>
<proteinExistence type="predicted"/>
<protein>
    <submittedName>
        <fullName evidence="1">Uncharacterized protein</fullName>
    </submittedName>
</protein>
<evidence type="ECO:0000313" key="2">
    <source>
        <dbReference type="Proteomes" id="UP000054226"/>
    </source>
</evidence>
<gene>
    <name evidence="1" type="ORF">H074_07606</name>
</gene>
<dbReference type="Proteomes" id="UP000054226">
    <property type="component" value="Unassembled WGS sequence"/>
</dbReference>
<reference evidence="1 2" key="1">
    <citation type="journal article" date="2013" name="Genome Announc.">
        <title>Draft Genome Sequence of Amycolatopsis decaplanina Strain DSM 44594T.</title>
        <authorList>
            <person name="Kaur N."/>
            <person name="Kumar S."/>
            <person name="Bala M."/>
            <person name="Raghava G.P."/>
            <person name="Mayilraj S."/>
        </authorList>
    </citation>
    <scope>NUCLEOTIDE SEQUENCE [LARGE SCALE GENOMIC DNA]</scope>
    <source>
        <strain evidence="1 2">DSM 44594</strain>
    </source>
</reference>
<sequence length="133" mass="14400">MSIGAFAKRTAVLLTVTLGTSMGVVVGTAAADVETVCNAYYCNSTKGKNGTIERVDALRGELILGTKGFFEVFLPDGTKRTGPTNTERNHLFYINKTFKSGLICLRYFELIKPGKPPVFQEQGKATCTSIPID</sequence>
<dbReference type="AlphaFoldDB" id="M2ZQY7"/>
<keyword evidence="2" id="KW-1185">Reference proteome</keyword>
<name>M2ZQY7_9PSEU</name>